<dbReference type="RefSeq" id="WP_233678066.1">
    <property type="nucleotide sequence ID" value="NZ_JAJUOS010000018.1"/>
</dbReference>
<evidence type="ECO:0000313" key="1">
    <source>
        <dbReference type="EMBL" id="MCE5975148.1"/>
    </source>
</evidence>
<keyword evidence="2" id="KW-1185">Reference proteome</keyword>
<gene>
    <name evidence="1" type="ORF">LZA78_16875</name>
</gene>
<dbReference type="InterPro" id="IPR027417">
    <property type="entry name" value="P-loop_NTPase"/>
</dbReference>
<evidence type="ECO:0008006" key="3">
    <source>
        <dbReference type="Google" id="ProtNLM"/>
    </source>
</evidence>
<dbReference type="Gene3D" id="3.40.50.300">
    <property type="entry name" value="P-loop containing nucleotide triphosphate hydrolases"/>
    <property type="match status" value="1"/>
</dbReference>
<sequence length="275" mass="31164">MSGGSIQSIGRTFLLGLGAQKCGTTWLHHYLADAENFRTGVAKEYHVWDAIDISDMSHKRARWFNRIQSAKKAVRLKMQRDPEHYFDYFAGLLQEDDVLTADITPSYSGLDATRLAFIRDGFARKGIATKAIFLIRDPLSRIKSAVRYNLKKGNYNEGIPAGETNFHRALTAYFTSEACRVRTCYQHTIRAASSVFAPADFHVGIYETMFESAQIARLSEFCGVTYRPNLGEVFVKKTDGHLSDDPALDTEIRDAYIETYKFCHQAYPDTKALWS</sequence>
<dbReference type="SUPFAM" id="SSF52540">
    <property type="entry name" value="P-loop containing nucleoside triphosphate hydrolases"/>
    <property type="match status" value="1"/>
</dbReference>
<reference evidence="1 2" key="1">
    <citation type="submission" date="2021-12" db="EMBL/GenBank/DDBJ databases">
        <title>Sinirhodobacter sp. WL0062 is a bacterium isolated from seawater.</title>
        <authorList>
            <person name="Wang L."/>
            <person name="He W."/>
            <person name="Zhang D.-F."/>
        </authorList>
    </citation>
    <scope>NUCLEOTIDE SEQUENCE [LARGE SCALE GENOMIC DNA]</scope>
    <source>
        <strain evidence="1 2">WL0062</strain>
    </source>
</reference>
<accession>A0ABS8YZQ1</accession>
<protein>
    <recommendedName>
        <fullName evidence="3">Sulfotransferase family protein</fullName>
    </recommendedName>
</protein>
<dbReference type="EMBL" id="JAJUOS010000018">
    <property type="protein sequence ID" value="MCE5975148.1"/>
    <property type="molecule type" value="Genomic_DNA"/>
</dbReference>
<proteinExistence type="predicted"/>
<comment type="caution">
    <text evidence="1">The sequence shown here is derived from an EMBL/GenBank/DDBJ whole genome shotgun (WGS) entry which is preliminary data.</text>
</comment>
<name>A0ABS8YZQ1_9RHOB</name>
<dbReference type="Proteomes" id="UP001521181">
    <property type="component" value="Unassembled WGS sequence"/>
</dbReference>
<organism evidence="1 2">
    <name type="scientific">Rhodobacter flavimaris</name>
    <dbReference type="NCBI Taxonomy" id="2907145"/>
    <lineage>
        <taxon>Bacteria</taxon>
        <taxon>Pseudomonadati</taxon>
        <taxon>Pseudomonadota</taxon>
        <taxon>Alphaproteobacteria</taxon>
        <taxon>Rhodobacterales</taxon>
        <taxon>Rhodobacter group</taxon>
        <taxon>Rhodobacter</taxon>
    </lineage>
</organism>
<evidence type="ECO:0000313" key="2">
    <source>
        <dbReference type="Proteomes" id="UP001521181"/>
    </source>
</evidence>